<keyword evidence="9 15" id="KW-0408">Iron</keyword>
<keyword evidence="5" id="KW-0812">Transmembrane</keyword>
<comment type="similarity">
    <text evidence="3 16">Belongs to the cytochrome P450 family.</text>
</comment>
<organism evidence="18 19">
    <name type="scientific">Kalanchoe fedtschenkoi</name>
    <name type="common">Lavender scallops</name>
    <name type="synonym">South American air plant</name>
    <dbReference type="NCBI Taxonomy" id="63787"/>
    <lineage>
        <taxon>Eukaryota</taxon>
        <taxon>Viridiplantae</taxon>
        <taxon>Streptophyta</taxon>
        <taxon>Embryophyta</taxon>
        <taxon>Tracheophyta</taxon>
        <taxon>Spermatophyta</taxon>
        <taxon>Magnoliopsida</taxon>
        <taxon>eudicotyledons</taxon>
        <taxon>Gunneridae</taxon>
        <taxon>Pentapetalae</taxon>
        <taxon>Saxifragales</taxon>
        <taxon>Crassulaceae</taxon>
        <taxon>Kalanchoe</taxon>
    </lineage>
</organism>
<dbReference type="Gramene" id="Kaladp0016s0293.1.v1.1">
    <property type="protein sequence ID" value="Kaladp0016s0293.1.v1.1"/>
    <property type="gene ID" value="Kaladp0016s0293.v1.1"/>
</dbReference>
<dbReference type="SUPFAM" id="SSF48264">
    <property type="entry name" value="Cytochrome P450"/>
    <property type="match status" value="1"/>
</dbReference>
<dbReference type="EnsemblPlants" id="Kaladp0016s0293.1.v1.1">
    <property type="protein sequence ID" value="Kaladp0016s0293.1.v1.1"/>
    <property type="gene ID" value="Kaladp0016s0293.v1.1"/>
</dbReference>
<evidence type="ECO:0000256" key="11">
    <source>
        <dbReference type="ARBA" id="ARBA00023136"/>
    </source>
</evidence>
<evidence type="ECO:0000256" key="15">
    <source>
        <dbReference type="PIRSR" id="PIRSR602401-1"/>
    </source>
</evidence>
<dbReference type="PRINTS" id="PR00463">
    <property type="entry name" value="EP450I"/>
</dbReference>
<dbReference type="AlphaFoldDB" id="A0A7N0T0R6"/>
<dbReference type="Gene3D" id="1.10.630.10">
    <property type="entry name" value="Cytochrome P450"/>
    <property type="match status" value="1"/>
</dbReference>
<dbReference type="OMA" id="HLECSYR"/>
<dbReference type="CDD" id="cd11043">
    <property type="entry name" value="CYP90-like"/>
    <property type="match status" value="1"/>
</dbReference>
<dbReference type="GO" id="GO:0005506">
    <property type="term" value="F:iron ion binding"/>
    <property type="evidence" value="ECO:0007669"/>
    <property type="project" value="InterPro"/>
</dbReference>
<evidence type="ECO:0000256" key="7">
    <source>
        <dbReference type="ARBA" id="ARBA00022989"/>
    </source>
</evidence>
<comment type="catalytic activity">
    <reaction evidence="12">
        <text>2-cis-(+)-abscisate + reduced [NADPH--hemoprotein reductase] + O2 = (+)-8'-hydroxyabscisate + oxidized [NADPH--hemoprotein reductase] + H2O + H(+)</text>
        <dbReference type="Rhea" id="RHEA:12897"/>
        <dbReference type="Rhea" id="RHEA-COMP:11964"/>
        <dbReference type="Rhea" id="RHEA-COMP:11965"/>
        <dbReference type="ChEBI" id="CHEBI:15377"/>
        <dbReference type="ChEBI" id="CHEBI:15378"/>
        <dbReference type="ChEBI" id="CHEBI:15379"/>
        <dbReference type="ChEBI" id="CHEBI:37569"/>
        <dbReference type="ChEBI" id="CHEBI:57618"/>
        <dbReference type="ChEBI" id="CHEBI:58210"/>
        <dbReference type="ChEBI" id="CHEBI:58490"/>
        <dbReference type="EC" id="1.14.14.137"/>
    </reaction>
</comment>
<dbReference type="PANTHER" id="PTHR24286:SF375">
    <property type="entry name" value="ABSCISIC ACID 8'-HYDROXYLASE 4-LIKE"/>
    <property type="match status" value="1"/>
</dbReference>
<keyword evidence="11" id="KW-0472">Membrane</keyword>
<dbReference type="GO" id="GO:0020037">
    <property type="term" value="F:heme binding"/>
    <property type="evidence" value="ECO:0007669"/>
    <property type="project" value="InterPro"/>
</dbReference>
<comment type="subcellular location">
    <subcellularLocation>
        <location evidence="2">Membrane</location>
        <topology evidence="2">Single-pass membrane protein</topology>
    </subcellularLocation>
</comment>
<accession>A0A7N0T0R6</accession>
<feature type="signal peptide" evidence="17">
    <location>
        <begin position="1"/>
        <end position="19"/>
    </location>
</feature>
<feature type="chain" id="PRO_5029789007" description="(+)-abscisic acid 8'-hydroxylase" evidence="17">
    <location>
        <begin position="20"/>
        <end position="480"/>
    </location>
</feature>
<evidence type="ECO:0000256" key="10">
    <source>
        <dbReference type="ARBA" id="ARBA00023033"/>
    </source>
</evidence>
<evidence type="ECO:0000256" key="4">
    <source>
        <dbReference type="ARBA" id="ARBA00022617"/>
    </source>
</evidence>
<keyword evidence="10 16" id="KW-0503">Monooxygenase</keyword>
<keyword evidence="8 16" id="KW-0560">Oxidoreductase</keyword>
<dbReference type="PANTHER" id="PTHR24286">
    <property type="entry name" value="CYTOCHROME P450 26"/>
    <property type="match status" value="1"/>
</dbReference>
<evidence type="ECO:0000256" key="13">
    <source>
        <dbReference type="ARBA" id="ARBA00060633"/>
    </source>
</evidence>
<keyword evidence="7" id="KW-1133">Transmembrane helix</keyword>
<evidence type="ECO:0000256" key="2">
    <source>
        <dbReference type="ARBA" id="ARBA00004167"/>
    </source>
</evidence>
<evidence type="ECO:0000313" key="18">
    <source>
        <dbReference type="EnsemblPlants" id="Kaladp0016s0293.1.v1.1"/>
    </source>
</evidence>
<evidence type="ECO:0000256" key="9">
    <source>
        <dbReference type="ARBA" id="ARBA00023004"/>
    </source>
</evidence>
<reference evidence="18" key="1">
    <citation type="submission" date="2021-01" db="UniProtKB">
        <authorList>
            <consortium name="EnsemblPlants"/>
        </authorList>
    </citation>
    <scope>IDENTIFICATION</scope>
</reference>
<feature type="binding site" description="axial binding residue" evidence="15">
    <location>
        <position position="425"/>
    </location>
    <ligand>
        <name>heme</name>
        <dbReference type="ChEBI" id="CHEBI:30413"/>
    </ligand>
    <ligandPart>
        <name>Fe</name>
        <dbReference type="ChEBI" id="CHEBI:18248"/>
    </ligandPart>
</feature>
<dbReference type="InterPro" id="IPR017972">
    <property type="entry name" value="Cyt_P450_CS"/>
</dbReference>
<proteinExistence type="inferred from homology"/>
<evidence type="ECO:0000256" key="8">
    <source>
        <dbReference type="ARBA" id="ARBA00023002"/>
    </source>
</evidence>
<evidence type="ECO:0000256" key="6">
    <source>
        <dbReference type="ARBA" id="ARBA00022723"/>
    </source>
</evidence>
<evidence type="ECO:0000256" key="17">
    <source>
        <dbReference type="SAM" id="SignalP"/>
    </source>
</evidence>
<keyword evidence="17" id="KW-0732">Signal</keyword>
<dbReference type="EC" id="1.14.14.137" evidence="14"/>
<keyword evidence="6 15" id="KW-0479">Metal-binding</keyword>
<evidence type="ECO:0000256" key="16">
    <source>
        <dbReference type="RuleBase" id="RU000461"/>
    </source>
</evidence>
<evidence type="ECO:0000256" key="5">
    <source>
        <dbReference type="ARBA" id="ARBA00022692"/>
    </source>
</evidence>
<dbReference type="GO" id="GO:0016020">
    <property type="term" value="C:membrane"/>
    <property type="evidence" value="ECO:0007669"/>
    <property type="project" value="UniProtKB-SubCell"/>
</dbReference>
<dbReference type="GO" id="GO:0010295">
    <property type="term" value="F:(+)-abscisic acid 8'-hydroxylase activity"/>
    <property type="evidence" value="ECO:0007669"/>
    <property type="project" value="UniProtKB-EC"/>
</dbReference>
<comment type="pathway">
    <text evidence="13">Plant hormone degradation; abscisic acid degradation.</text>
</comment>
<dbReference type="InterPro" id="IPR001128">
    <property type="entry name" value="Cyt_P450"/>
</dbReference>
<evidence type="ECO:0000313" key="19">
    <source>
        <dbReference type="Proteomes" id="UP000594263"/>
    </source>
</evidence>
<keyword evidence="4 15" id="KW-0349">Heme</keyword>
<dbReference type="InterPro" id="IPR036396">
    <property type="entry name" value="Cyt_P450_sf"/>
</dbReference>
<dbReference type="FunFam" id="1.10.630.10:FF:000014">
    <property type="entry name" value="Abscisic acid 8"/>
    <property type="match status" value="1"/>
</dbReference>
<sequence>MDTLSILAYLVLLVLTTLSYPFIKQRSKTSHNKLTTRPGDLRPPPGSMGLPYVGETLLLYSQDPNVFFAEKQKRYGDVFKTHILGYPSVMLASPQASRFVLATHAHLFKPTYPKSKMALIGPSALFFHQGEYHQGVRKIVQSSISGPQRISPLIPLIEDIAVSTLDSLPDGSVICTFNAMKMYAFDVGVLSIFGRLSSEHREELRRSYKLVEKGYNCFPLSLPGTAYHTAISARRRLSQTLREIIHERKEQLRVAESNLLDHLLRYRDGEGRGLSDDQIADNVIGVLFAAQDTTASALTWIVKYLHDDAKLLEAVQMEQKAIRTANGGSGFLTWNQKRDMKLTQKVILESLRMSSIISFTFREAIVDVEYNGYLIPKGWKVMPLFRNLHHNPSFFPDPQKFDPSRFEIVPKPNTFTPFGSGVHACPGNELAKLEILIFLHHLVTKFRWEVTGSEIGIQYGPFPIPLHGLPARYWRATPCA</sequence>
<dbReference type="Pfam" id="PF00067">
    <property type="entry name" value="p450"/>
    <property type="match status" value="1"/>
</dbReference>
<protein>
    <recommendedName>
        <fullName evidence="14">(+)-abscisic acid 8'-hydroxylase</fullName>
        <ecNumber evidence="14">1.14.14.137</ecNumber>
    </recommendedName>
</protein>
<dbReference type="Proteomes" id="UP000594263">
    <property type="component" value="Unplaced"/>
</dbReference>
<evidence type="ECO:0000256" key="12">
    <source>
        <dbReference type="ARBA" id="ARBA00050609"/>
    </source>
</evidence>
<comment type="cofactor">
    <cofactor evidence="1 15">
        <name>heme</name>
        <dbReference type="ChEBI" id="CHEBI:30413"/>
    </cofactor>
</comment>
<dbReference type="PROSITE" id="PS00086">
    <property type="entry name" value="CYTOCHROME_P450"/>
    <property type="match status" value="1"/>
</dbReference>
<dbReference type="InterPro" id="IPR002401">
    <property type="entry name" value="Cyt_P450_E_grp-I"/>
</dbReference>
<dbReference type="PRINTS" id="PR00385">
    <property type="entry name" value="P450"/>
</dbReference>
<evidence type="ECO:0000256" key="3">
    <source>
        <dbReference type="ARBA" id="ARBA00010617"/>
    </source>
</evidence>
<keyword evidence="19" id="KW-1185">Reference proteome</keyword>
<name>A0A7N0T0R6_KALFE</name>
<dbReference type="GO" id="GO:0016125">
    <property type="term" value="P:sterol metabolic process"/>
    <property type="evidence" value="ECO:0007669"/>
    <property type="project" value="TreeGrafter"/>
</dbReference>
<evidence type="ECO:0000256" key="1">
    <source>
        <dbReference type="ARBA" id="ARBA00001971"/>
    </source>
</evidence>
<evidence type="ECO:0000256" key="14">
    <source>
        <dbReference type="ARBA" id="ARBA00066338"/>
    </source>
</evidence>